<evidence type="ECO:0000256" key="4">
    <source>
        <dbReference type="PROSITE-ProRule" id="PRU00175"/>
    </source>
</evidence>
<accession>A0A550C2G0</accession>
<feature type="region of interest" description="Disordered" evidence="5">
    <location>
        <begin position="199"/>
        <end position="218"/>
    </location>
</feature>
<evidence type="ECO:0000313" key="7">
    <source>
        <dbReference type="EMBL" id="TRM58984.1"/>
    </source>
</evidence>
<feature type="compositionally biased region" description="Low complexity" evidence="5">
    <location>
        <begin position="276"/>
        <end position="294"/>
    </location>
</feature>
<keyword evidence="3" id="KW-0862">Zinc</keyword>
<dbReference type="Proteomes" id="UP000320762">
    <property type="component" value="Unassembled WGS sequence"/>
</dbReference>
<dbReference type="STRING" id="97359.A0A550C2G0"/>
<evidence type="ECO:0000256" key="5">
    <source>
        <dbReference type="SAM" id="MobiDB-lite"/>
    </source>
</evidence>
<dbReference type="SUPFAM" id="SSF57850">
    <property type="entry name" value="RING/U-box"/>
    <property type="match status" value="1"/>
</dbReference>
<evidence type="ECO:0000256" key="2">
    <source>
        <dbReference type="ARBA" id="ARBA00022771"/>
    </source>
</evidence>
<name>A0A550C2G0_9AGAR</name>
<dbReference type="InterPro" id="IPR001841">
    <property type="entry name" value="Znf_RING"/>
</dbReference>
<feature type="compositionally biased region" description="Basic and acidic residues" evidence="5">
    <location>
        <begin position="202"/>
        <end position="214"/>
    </location>
</feature>
<keyword evidence="1" id="KW-0479">Metal-binding</keyword>
<dbReference type="EMBL" id="VDMD01000031">
    <property type="protein sequence ID" value="TRM58984.1"/>
    <property type="molecule type" value="Genomic_DNA"/>
</dbReference>
<proteinExistence type="predicted"/>
<feature type="compositionally biased region" description="Polar residues" evidence="5">
    <location>
        <begin position="265"/>
        <end position="275"/>
    </location>
</feature>
<protein>
    <recommendedName>
        <fullName evidence="6">RING-type domain-containing protein</fullName>
    </recommendedName>
</protein>
<dbReference type="Pfam" id="PF13445">
    <property type="entry name" value="zf-RING_UBOX"/>
    <property type="match status" value="1"/>
</dbReference>
<dbReference type="AlphaFoldDB" id="A0A550C2G0"/>
<dbReference type="Gene3D" id="3.30.40.10">
    <property type="entry name" value="Zinc/RING finger domain, C3HC4 (zinc finger)"/>
    <property type="match status" value="1"/>
</dbReference>
<gene>
    <name evidence="7" type="ORF">BD626DRAFT_173909</name>
</gene>
<dbReference type="InterPro" id="IPR027370">
    <property type="entry name" value="Znf-RING_euk"/>
</dbReference>
<dbReference type="PROSITE" id="PS50089">
    <property type="entry name" value="ZF_RING_2"/>
    <property type="match status" value="1"/>
</dbReference>
<feature type="compositionally biased region" description="Basic and acidic residues" evidence="5">
    <location>
        <begin position="100"/>
        <end position="117"/>
    </location>
</feature>
<comment type="caution">
    <text evidence="7">The sequence shown here is derived from an EMBL/GenBank/DDBJ whole genome shotgun (WGS) entry which is preliminary data.</text>
</comment>
<keyword evidence="8" id="KW-1185">Reference proteome</keyword>
<evidence type="ECO:0000256" key="1">
    <source>
        <dbReference type="ARBA" id="ARBA00022723"/>
    </source>
</evidence>
<dbReference type="InterPro" id="IPR013083">
    <property type="entry name" value="Znf_RING/FYVE/PHD"/>
</dbReference>
<dbReference type="GO" id="GO:0008270">
    <property type="term" value="F:zinc ion binding"/>
    <property type="evidence" value="ECO:0007669"/>
    <property type="project" value="UniProtKB-KW"/>
</dbReference>
<feature type="compositionally biased region" description="Low complexity" evidence="5">
    <location>
        <begin position="242"/>
        <end position="263"/>
    </location>
</feature>
<keyword evidence="2 4" id="KW-0863">Zinc-finger</keyword>
<feature type="region of interest" description="Disordered" evidence="5">
    <location>
        <begin position="94"/>
        <end position="117"/>
    </location>
</feature>
<evidence type="ECO:0000259" key="6">
    <source>
        <dbReference type="PROSITE" id="PS50089"/>
    </source>
</evidence>
<evidence type="ECO:0000313" key="8">
    <source>
        <dbReference type="Proteomes" id="UP000320762"/>
    </source>
</evidence>
<sequence>MITLLPGSTCDIGAEEFSAHRPPFSLPCGHVLCRACCDTIVEKTSPRLEPVCPFCRETFKASDPRVVRVDWAAMPKSQPTPPLNENPIRVTAMSGNPWKELNHPSDGSRGRPEARQLEDKVAKLAATKTSVEAIQSLLADLDHWLLHAKRDSSSTSLSLSAALLRAILMNHLAHSEAMRHAKTVEANLRGEVDNVKMSNSKLQEELRRTREEASSLRQEVNSLRVLHTTLSPSSIPLPESRATSAPSSAATSPATSPSTSPTPYNQPSSFFTRLTSGHMSHGHMSSASAAAHASPSGQRRPQCRTAGPTRRFPSALPRS</sequence>
<dbReference type="OrthoDB" id="6105938at2759"/>
<feature type="region of interest" description="Disordered" evidence="5">
    <location>
        <begin position="231"/>
        <end position="319"/>
    </location>
</feature>
<organism evidence="7 8">
    <name type="scientific">Schizophyllum amplum</name>
    <dbReference type="NCBI Taxonomy" id="97359"/>
    <lineage>
        <taxon>Eukaryota</taxon>
        <taxon>Fungi</taxon>
        <taxon>Dikarya</taxon>
        <taxon>Basidiomycota</taxon>
        <taxon>Agaricomycotina</taxon>
        <taxon>Agaricomycetes</taxon>
        <taxon>Agaricomycetidae</taxon>
        <taxon>Agaricales</taxon>
        <taxon>Schizophyllaceae</taxon>
        <taxon>Schizophyllum</taxon>
    </lineage>
</organism>
<feature type="domain" description="RING-type" evidence="6">
    <location>
        <begin position="10"/>
        <end position="56"/>
    </location>
</feature>
<evidence type="ECO:0000256" key="3">
    <source>
        <dbReference type="ARBA" id="ARBA00022833"/>
    </source>
</evidence>
<reference evidence="7 8" key="1">
    <citation type="journal article" date="2019" name="New Phytol.">
        <title>Comparative genomics reveals unique wood-decay strategies and fruiting body development in the Schizophyllaceae.</title>
        <authorList>
            <person name="Almasi E."/>
            <person name="Sahu N."/>
            <person name="Krizsan K."/>
            <person name="Balint B."/>
            <person name="Kovacs G.M."/>
            <person name="Kiss B."/>
            <person name="Cseklye J."/>
            <person name="Drula E."/>
            <person name="Henrissat B."/>
            <person name="Nagy I."/>
            <person name="Chovatia M."/>
            <person name="Adam C."/>
            <person name="LaButti K."/>
            <person name="Lipzen A."/>
            <person name="Riley R."/>
            <person name="Grigoriev I.V."/>
            <person name="Nagy L.G."/>
        </authorList>
    </citation>
    <scope>NUCLEOTIDE SEQUENCE [LARGE SCALE GENOMIC DNA]</scope>
    <source>
        <strain evidence="7 8">NL-1724</strain>
    </source>
</reference>